<dbReference type="GO" id="GO:0004930">
    <property type="term" value="F:G protein-coupled receptor activity"/>
    <property type="evidence" value="ECO:0007669"/>
    <property type="project" value="TreeGrafter"/>
</dbReference>
<feature type="domain" description="Glucose receptor Git3-like N-terminal" evidence="6">
    <location>
        <begin position="8"/>
        <end position="210"/>
    </location>
</feature>
<dbReference type="InterPro" id="IPR023041">
    <property type="entry name" value="Glucose_rcpt_Git3-like_N"/>
</dbReference>
<protein>
    <recommendedName>
        <fullName evidence="6">Glucose receptor Git3-like N-terminal domain-containing protein</fullName>
    </recommendedName>
</protein>
<evidence type="ECO:0000256" key="2">
    <source>
        <dbReference type="ARBA" id="ARBA00022692"/>
    </source>
</evidence>
<evidence type="ECO:0000256" key="1">
    <source>
        <dbReference type="ARBA" id="ARBA00004141"/>
    </source>
</evidence>
<dbReference type="PANTHER" id="PTHR23112:SF37">
    <property type="entry name" value="G PROTEIN-COUPLED RECEPTOR GPR1"/>
    <property type="match status" value="1"/>
</dbReference>
<keyword evidence="3 5" id="KW-1133">Transmembrane helix</keyword>
<evidence type="ECO:0000256" key="4">
    <source>
        <dbReference type="ARBA" id="ARBA00023136"/>
    </source>
</evidence>
<dbReference type="AlphaFoldDB" id="A0A8T9BWD1"/>
<dbReference type="GO" id="GO:0007189">
    <property type="term" value="P:adenylate cyclase-activating G protein-coupled receptor signaling pathway"/>
    <property type="evidence" value="ECO:0007669"/>
    <property type="project" value="TreeGrafter"/>
</dbReference>
<comment type="subcellular location">
    <subcellularLocation>
        <location evidence="1">Membrane</location>
        <topology evidence="1">Multi-pass membrane protein</topology>
    </subcellularLocation>
</comment>
<dbReference type="Proteomes" id="UP000469558">
    <property type="component" value="Unassembled WGS sequence"/>
</dbReference>
<proteinExistence type="predicted"/>
<keyword evidence="2 5" id="KW-0812">Transmembrane</keyword>
<feature type="transmembrane region" description="Helical" evidence="5">
    <location>
        <begin position="184"/>
        <end position="202"/>
    </location>
</feature>
<name>A0A8T9BWD1_9HELO</name>
<evidence type="ECO:0000256" key="5">
    <source>
        <dbReference type="SAM" id="Phobius"/>
    </source>
</evidence>
<evidence type="ECO:0000259" key="6">
    <source>
        <dbReference type="Pfam" id="PF11710"/>
    </source>
</evidence>
<evidence type="ECO:0000313" key="7">
    <source>
        <dbReference type="EMBL" id="TVY65568.1"/>
    </source>
</evidence>
<evidence type="ECO:0000256" key="3">
    <source>
        <dbReference type="ARBA" id="ARBA00022989"/>
    </source>
</evidence>
<dbReference type="EMBL" id="QGMK01001694">
    <property type="protein sequence ID" value="TVY65568.1"/>
    <property type="molecule type" value="Genomic_DNA"/>
</dbReference>
<organism evidence="7 8">
    <name type="scientific">Lachnellula suecica</name>
    <dbReference type="NCBI Taxonomy" id="602035"/>
    <lineage>
        <taxon>Eukaryota</taxon>
        <taxon>Fungi</taxon>
        <taxon>Dikarya</taxon>
        <taxon>Ascomycota</taxon>
        <taxon>Pezizomycotina</taxon>
        <taxon>Leotiomycetes</taxon>
        <taxon>Helotiales</taxon>
        <taxon>Lachnaceae</taxon>
        <taxon>Lachnellula</taxon>
    </lineage>
</organism>
<gene>
    <name evidence="7" type="ORF">LSUE1_G007497</name>
</gene>
<accession>A0A8T9BWD1</accession>
<comment type="caution">
    <text evidence="7">The sequence shown here is derived from an EMBL/GenBank/DDBJ whole genome shotgun (WGS) entry which is preliminary data.</text>
</comment>
<feature type="transmembrane region" description="Helical" evidence="5">
    <location>
        <begin position="6"/>
        <end position="31"/>
    </location>
</feature>
<keyword evidence="4 5" id="KW-0472">Membrane</keyword>
<keyword evidence="8" id="KW-1185">Reference proteome</keyword>
<feature type="transmembrane region" description="Helical" evidence="5">
    <location>
        <begin position="137"/>
        <end position="157"/>
    </location>
</feature>
<dbReference type="CDD" id="cd00637">
    <property type="entry name" value="7tm_classA_rhodopsin-like"/>
    <property type="match status" value="1"/>
</dbReference>
<evidence type="ECO:0000313" key="8">
    <source>
        <dbReference type="Proteomes" id="UP000469558"/>
    </source>
</evidence>
<dbReference type="PANTHER" id="PTHR23112">
    <property type="entry name" value="G PROTEIN-COUPLED RECEPTOR 157-RELATED"/>
    <property type="match status" value="1"/>
</dbReference>
<dbReference type="Gene3D" id="1.20.1070.10">
    <property type="entry name" value="Rhodopsin 7-helix transmembrane proteins"/>
    <property type="match status" value="1"/>
</dbReference>
<dbReference type="Pfam" id="PF11710">
    <property type="entry name" value="Git3"/>
    <property type="match status" value="1"/>
</dbReference>
<sequence length="311" mass="34875">MLDLAIAVPALIGSLLSMLAAGFIIICYIILPHQPHFRHILILNLAIADFLNATNSTISGMYLVINKSIPPGIGCAFNGLVAQITVQVKMSDLSEKNFADQPLGKATDFAILSIALATLITLRQTTYEPPMSQAKKLFITFGIWLVPFITGSIGLLLHAYQPVSGNKCWIRADSPVLRYSLGHGWRLAIIFITIAIYIYLFVHVHNHFSSLRQIYNLNATTTGPVKHWSDEVEEVAYSPENSIHDYEEFEIWKYTRESFRGDDVEQAKISAKHPETVQFPTHPNDLDLVHDLPPRQPTSTLKYIKETIHPT</sequence>
<dbReference type="GO" id="GO:0005886">
    <property type="term" value="C:plasma membrane"/>
    <property type="evidence" value="ECO:0007669"/>
    <property type="project" value="TreeGrafter"/>
</dbReference>
<reference evidence="7 8" key="1">
    <citation type="submission" date="2018-05" db="EMBL/GenBank/DDBJ databases">
        <title>Genome sequencing and assembly of the regulated plant pathogen Lachnellula willkommii and related sister species for the development of diagnostic species identification markers.</title>
        <authorList>
            <person name="Giroux E."/>
            <person name="Bilodeau G."/>
        </authorList>
    </citation>
    <scope>NUCLEOTIDE SEQUENCE [LARGE SCALE GENOMIC DNA]</scope>
    <source>
        <strain evidence="7 8">CBS 268.59</strain>
    </source>
</reference>
<feature type="non-terminal residue" evidence="7">
    <location>
        <position position="1"/>
    </location>
</feature>
<dbReference type="OrthoDB" id="100006at2759"/>